<evidence type="ECO:0000313" key="3">
    <source>
        <dbReference type="Proteomes" id="UP000031535"/>
    </source>
</evidence>
<evidence type="ECO:0000313" key="2">
    <source>
        <dbReference type="EMBL" id="KIH84003.1"/>
    </source>
</evidence>
<evidence type="ECO:0000259" key="1">
    <source>
        <dbReference type="Pfam" id="PF01965"/>
    </source>
</evidence>
<dbReference type="PANTHER" id="PTHR43068">
    <property type="entry name" value="SLR1854 PROTEIN"/>
    <property type="match status" value="1"/>
</dbReference>
<sequence>MILILLPHSDYDPTESSVPWQAMCRAGIEVRFATPLGAPAYADPRLVEHGFGLLNPMLMTRDSDLQSYNAMLADAHFRQPLAYADVDPEQFEGLLVPGGHAEGMRSLLESDEAKRIVLHFFKAGKPVASVCHGPLLLARTLDPDSGRSVLHGRKVTALLSTTMELAAWLITAPWLGRYYRTYPQTVESEIKAALASPKDFSQGPPALLRDSATKPGRGFVVRDGNLLTARWPGDCHRLAAEWIKMLRPTPSL</sequence>
<feature type="domain" description="DJ-1/PfpI" evidence="1">
    <location>
        <begin position="2"/>
        <end position="244"/>
    </location>
</feature>
<comment type="caution">
    <text evidence="2">The sequence shown here is derived from an EMBL/GenBank/DDBJ whole genome shotgun (WGS) entry which is preliminary data.</text>
</comment>
<accession>A0A0C2EYS2</accession>
<gene>
    <name evidence="2" type="ORF">UCMB321_2195</name>
</gene>
<dbReference type="SUPFAM" id="SSF52317">
    <property type="entry name" value="Class I glutamine amidotransferase-like"/>
    <property type="match status" value="1"/>
</dbReference>
<dbReference type="InterPro" id="IPR029062">
    <property type="entry name" value="Class_I_gatase-like"/>
</dbReference>
<name>A0A0C2EYS2_9PSED</name>
<proteinExistence type="predicted"/>
<dbReference type="RefSeq" id="WP_040066414.1">
    <property type="nucleotide sequence ID" value="NZ_JXDG01000029.1"/>
</dbReference>
<dbReference type="InterPro" id="IPR002818">
    <property type="entry name" value="DJ-1/PfpI"/>
</dbReference>
<organism evidence="2 3">
    <name type="scientific">Pseudomonas batumici</name>
    <dbReference type="NCBI Taxonomy" id="226910"/>
    <lineage>
        <taxon>Bacteria</taxon>
        <taxon>Pseudomonadati</taxon>
        <taxon>Pseudomonadota</taxon>
        <taxon>Gammaproteobacteria</taxon>
        <taxon>Pseudomonadales</taxon>
        <taxon>Pseudomonadaceae</taxon>
        <taxon>Pseudomonas</taxon>
    </lineage>
</organism>
<keyword evidence="3" id="KW-1185">Reference proteome</keyword>
<dbReference type="OrthoDB" id="9792284at2"/>
<dbReference type="PANTHER" id="PTHR43068:SF1">
    <property type="entry name" value="SLR1854 PROTEIN"/>
    <property type="match status" value="1"/>
</dbReference>
<reference evidence="2 3" key="1">
    <citation type="submission" date="2015-01" db="EMBL/GenBank/DDBJ databases">
        <title>Complete genome of Pseudomonas batumici UCM B-321 producer of the batumin antibiotic with strong antistaphilococcal and potential anticancer activity.</title>
        <authorList>
            <person name="Klochko V.V."/>
            <person name="Zelena L.B."/>
            <person name="Elena K.A."/>
            <person name="Reva O.N."/>
        </authorList>
    </citation>
    <scope>NUCLEOTIDE SEQUENCE [LARGE SCALE GENOMIC DNA]</scope>
    <source>
        <strain evidence="2 3">UCM B-321</strain>
    </source>
</reference>
<dbReference type="Proteomes" id="UP000031535">
    <property type="component" value="Unassembled WGS sequence"/>
</dbReference>
<dbReference type="Gene3D" id="3.40.50.880">
    <property type="match status" value="1"/>
</dbReference>
<protein>
    <submittedName>
        <fullName evidence="2">ThiJ/PfpI family protein</fullName>
    </submittedName>
</protein>
<dbReference type="EMBL" id="JXDG01000029">
    <property type="protein sequence ID" value="KIH84003.1"/>
    <property type="molecule type" value="Genomic_DNA"/>
</dbReference>
<dbReference type="STRING" id="226910.UCMB321_2195"/>
<dbReference type="PATRIC" id="fig|226910.6.peg.2183"/>
<dbReference type="Pfam" id="PF01965">
    <property type="entry name" value="DJ-1_PfpI"/>
    <property type="match status" value="1"/>
</dbReference>
<dbReference type="AlphaFoldDB" id="A0A0C2EYS2"/>